<feature type="transmembrane region" description="Helical" evidence="7">
    <location>
        <begin position="405"/>
        <end position="423"/>
    </location>
</feature>
<dbReference type="OrthoDB" id="3257095at2759"/>
<comment type="subcellular location">
    <subcellularLocation>
        <location evidence="1">Membrane</location>
        <topology evidence="1">Multi-pass membrane protein</topology>
    </subcellularLocation>
</comment>
<keyword evidence="3 7" id="KW-0812">Transmembrane</keyword>
<feature type="transmembrane region" description="Helical" evidence="7">
    <location>
        <begin position="265"/>
        <end position="288"/>
    </location>
</feature>
<feature type="transmembrane region" description="Helical" evidence="7">
    <location>
        <begin position="476"/>
        <end position="494"/>
    </location>
</feature>
<dbReference type="PANTHER" id="PTHR45649">
    <property type="entry name" value="AMINO-ACID PERMEASE BAT1"/>
    <property type="match status" value="1"/>
</dbReference>
<keyword evidence="2" id="KW-0813">Transport</keyword>
<evidence type="ECO:0000256" key="2">
    <source>
        <dbReference type="ARBA" id="ARBA00022448"/>
    </source>
</evidence>
<evidence type="ECO:0000313" key="8">
    <source>
        <dbReference type="EMBL" id="OCK77178.1"/>
    </source>
</evidence>
<accession>A0A8E2JCB0</accession>
<evidence type="ECO:0000256" key="3">
    <source>
        <dbReference type="ARBA" id="ARBA00022692"/>
    </source>
</evidence>
<feature type="transmembrane region" description="Helical" evidence="7">
    <location>
        <begin position="309"/>
        <end position="326"/>
    </location>
</feature>
<sequence>MMSSSASLGVIAHEHHKVEQESSVTAIPKEHNYDDENSGDSYHEYNKGYTQSDRADMTRMGKAQELRRNYRPLSALAFTVILQGTWEVLMTATTQGLTDGGLAGLIWSYIWTFAGFSLVMASLAEMASMAPTSGGQYHWVSEFAPPRFQKIMSYFIGWMSTLSWQAGTASGPFLVGTLIQACAIVMYPDYAPRNWQGTLMVMAVTVIVWFLNIWGARAMPIFQNLMLVIHVFGFLTIIIVLWVLAPRNTAKVTFTQFTNDGGWSSIGLSLMVGQISGIYACICSDAAAHMSEEIKDAGVTVPRAMAGSYILNGSLGLIFLISYMFMMTDPESALNDPTAYPHIWVFRQAVSPSGVVALNIIPTILIFAGTVSFNLSTSRQTWAFARDNGLPFSDWIGKVDPKLEVPANAVTVTCFITILLSLINIGSNVAFNAIISLNVVSLMITYTFSIGCVLWRRIYHPELLPRCRWSLGRWGIPVNVGGFLYSIHAFFWCFWPNSTPVSVTSFNWAVVMFVGVALISMIYYIVRGRHVYRGPVVLVEGWKVE</sequence>
<feature type="transmembrane region" description="Helical" evidence="7">
    <location>
        <begin position="506"/>
        <end position="526"/>
    </location>
</feature>
<keyword evidence="4 7" id="KW-1133">Transmembrane helix</keyword>
<keyword evidence="5 7" id="KW-0472">Membrane</keyword>
<evidence type="ECO:0000256" key="4">
    <source>
        <dbReference type="ARBA" id="ARBA00022989"/>
    </source>
</evidence>
<organism evidence="8 9">
    <name type="scientific">Lepidopterella palustris CBS 459.81</name>
    <dbReference type="NCBI Taxonomy" id="1314670"/>
    <lineage>
        <taxon>Eukaryota</taxon>
        <taxon>Fungi</taxon>
        <taxon>Dikarya</taxon>
        <taxon>Ascomycota</taxon>
        <taxon>Pezizomycotina</taxon>
        <taxon>Dothideomycetes</taxon>
        <taxon>Pleosporomycetidae</taxon>
        <taxon>Mytilinidiales</taxon>
        <taxon>Argynnaceae</taxon>
        <taxon>Lepidopterella</taxon>
    </lineage>
</organism>
<evidence type="ECO:0000256" key="7">
    <source>
        <dbReference type="SAM" id="Phobius"/>
    </source>
</evidence>
<evidence type="ECO:0000313" key="9">
    <source>
        <dbReference type="Proteomes" id="UP000250266"/>
    </source>
</evidence>
<dbReference type="GO" id="GO:0022857">
    <property type="term" value="F:transmembrane transporter activity"/>
    <property type="evidence" value="ECO:0007669"/>
    <property type="project" value="InterPro"/>
</dbReference>
<feature type="region of interest" description="Disordered" evidence="6">
    <location>
        <begin position="19"/>
        <end position="47"/>
    </location>
</feature>
<dbReference type="GO" id="GO:0016020">
    <property type="term" value="C:membrane"/>
    <property type="evidence" value="ECO:0007669"/>
    <property type="project" value="UniProtKB-SubCell"/>
</dbReference>
<reference evidence="8 9" key="1">
    <citation type="journal article" date="2016" name="Nat. Commun.">
        <title>Ectomycorrhizal ecology is imprinted in the genome of the dominant symbiotic fungus Cenococcum geophilum.</title>
        <authorList>
            <consortium name="DOE Joint Genome Institute"/>
            <person name="Peter M."/>
            <person name="Kohler A."/>
            <person name="Ohm R.A."/>
            <person name="Kuo A."/>
            <person name="Krutzmann J."/>
            <person name="Morin E."/>
            <person name="Arend M."/>
            <person name="Barry K.W."/>
            <person name="Binder M."/>
            <person name="Choi C."/>
            <person name="Clum A."/>
            <person name="Copeland A."/>
            <person name="Grisel N."/>
            <person name="Haridas S."/>
            <person name="Kipfer T."/>
            <person name="LaButti K."/>
            <person name="Lindquist E."/>
            <person name="Lipzen A."/>
            <person name="Maire R."/>
            <person name="Meier B."/>
            <person name="Mihaltcheva S."/>
            <person name="Molinier V."/>
            <person name="Murat C."/>
            <person name="Poggeler S."/>
            <person name="Quandt C.A."/>
            <person name="Sperisen C."/>
            <person name="Tritt A."/>
            <person name="Tisserant E."/>
            <person name="Crous P.W."/>
            <person name="Henrissat B."/>
            <person name="Nehls U."/>
            <person name="Egli S."/>
            <person name="Spatafora J.W."/>
            <person name="Grigoriev I.V."/>
            <person name="Martin F.M."/>
        </authorList>
    </citation>
    <scope>NUCLEOTIDE SEQUENCE [LARGE SCALE GENOMIC DNA]</scope>
    <source>
        <strain evidence="8 9">CBS 459.81</strain>
    </source>
</reference>
<name>A0A8E2JCB0_9PEZI</name>
<feature type="transmembrane region" description="Helical" evidence="7">
    <location>
        <begin position="195"/>
        <end position="213"/>
    </location>
</feature>
<keyword evidence="9" id="KW-1185">Reference proteome</keyword>
<feature type="transmembrane region" description="Helical" evidence="7">
    <location>
        <begin position="106"/>
        <end position="130"/>
    </location>
</feature>
<dbReference type="EMBL" id="KV745148">
    <property type="protein sequence ID" value="OCK77178.1"/>
    <property type="molecule type" value="Genomic_DNA"/>
</dbReference>
<dbReference type="PANTHER" id="PTHR45649:SF4">
    <property type="entry name" value="TRANSPORTER, PUTATIVE (EUROFUNG)-RELATED"/>
    <property type="match status" value="1"/>
</dbReference>
<evidence type="ECO:0000256" key="6">
    <source>
        <dbReference type="SAM" id="MobiDB-lite"/>
    </source>
</evidence>
<feature type="transmembrane region" description="Helical" evidence="7">
    <location>
        <begin position="69"/>
        <end position="86"/>
    </location>
</feature>
<proteinExistence type="predicted"/>
<dbReference type="AlphaFoldDB" id="A0A8E2JCB0"/>
<dbReference type="Proteomes" id="UP000250266">
    <property type="component" value="Unassembled WGS sequence"/>
</dbReference>
<gene>
    <name evidence="8" type="ORF">K432DRAFT_428205</name>
</gene>
<feature type="transmembrane region" description="Helical" evidence="7">
    <location>
        <begin position="356"/>
        <end position="376"/>
    </location>
</feature>
<feature type="transmembrane region" description="Helical" evidence="7">
    <location>
        <begin position="429"/>
        <end position="455"/>
    </location>
</feature>
<dbReference type="Pfam" id="PF13520">
    <property type="entry name" value="AA_permease_2"/>
    <property type="match status" value="1"/>
</dbReference>
<dbReference type="InterPro" id="IPR002293">
    <property type="entry name" value="AA/rel_permease1"/>
</dbReference>
<dbReference type="Gene3D" id="1.20.1740.10">
    <property type="entry name" value="Amino acid/polyamine transporter I"/>
    <property type="match status" value="1"/>
</dbReference>
<protein>
    <submittedName>
        <fullName evidence="8">Amino acid transporter</fullName>
    </submittedName>
</protein>
<dbReference type="PIRSF" id="PIRSF006060">
    <property type="entry name" value="AA_transporter"/>
    <property type="match status" value="1"/>
</dbReference>
<feature type="transmembrane region" description="Helical" evidence="7">
    <location>
        <begin position="225"/>
        <end position="245"/>
    </location>
</feature>
<evidence type="ECO:0000256" key="5">
    <source>
        <dbReference type="ARBA" id="ARBA00023136"/>
    </source>
</evidence>
<evidence type="ECO:0000256" key="1">
    <source>
        <dbReference type="ARBA" id="ARBA00004141"/>
    </source>
</evidence>